<keyword evidence="5" id="KW-1185">Reference proteome</keyword>
<dbReference type="InterPro" id="IPR038973">
    <property type="entry name" value="MutL/Mlh/Pms-like"/>
</dbReference>
<dbReference type="InterPro" id="IPR014721">
    <property type="entry name" value="Ribsml_uS5_D2-typ_fold_subgr"/>
</dbReference>
<proteinExistence type="inferred from homology"/>
<dbReference type="Gene3D" id="3.30.1370.100">
    <property type="entry name" value="MutL, C-terminal domain, regulatory subdomain"/>
    <property type="match status" value="1"/>
</dbReference>
<dbReference type="FunFam" id="3.30.230.10:FF:000054">
    <property type="entry name" value="DNA mismatch repair protein PMS1"/>
    <property type="match status" value="1"/>
</dbReference>
<dbReference type="GO" id="GO:0016887">
    <property type="term" value="F:ATP hydrolysis activity"/>
    <property type="evidence" value="ECO:0007669"/>
    <property type="project" value="InterPro"/>
</dbReference>
<dbReference type="SUPFAM" id="SSF118116">
    <property type="entry name" value="DNA mismatch repair protein MutL"/>
    <property type="match status" value="1"/>
</dbReference>
<dbReference type="InterPro" id="IPR014790">
    <property type="entry name" value="MutL_C"/>
</dbReference>
<dbReference type="GO" id="GO:0032389">
    <property type="term" value="C:MutLalpha complex"/>
    <property type="evidence" value="ECO:0007669"/>
    <property type="project" value="TreeGrafter"/>
</dbReference>
<name>A0A6I9QS81_ELAGV</name>
<dbReference type="InterPro" id="IPR020568">
    <property type="entry name" value="Ribosomal_Su5_D2-typ_SF"/>
</dbReference>
<dbReference type="Proteomes" id="UP000504607">
    <property type="component" value="Chromosome 2"/>
</dbReference>
<dbReference type="InterPro" id="IPR042121">
    <property type="entry name" value="MutL_C_regsub"/>
</dbReference>
<dbReference type="Pfam" id="PF01119">
    <property type="entry name" value="DNA_mis_repair"/>
    <property type="match status" value="1"/>
</dbReference>
<dbReference type="NCBIfam" id="TIGR00585">
    <property type="entry name" value="mutl"/>
    <property type="match status" value="1"/>
</dbReference>
<evidence type="ECO:0000313" key="5">
    <source>
        <dbReference type="Proteomes" id="UP000504607"/>
    </source>
</evidence>
<dbReference type="Gene3D" id="3.30.230.10">
    <property type="match status" value="1"/>
</dbReference>
<dbReference type="PROSITE" id="PS00058">
    <property type="entry name" value="DNA_MISMATCH_REPAIR_1"/>
    <property type="match status" value="1"/>
</dbReference>
<dbReference type="PANTHER" id="PTHR10073">
    <property type="entry name" value="DNA MISMATCH REPAIR PROTEIN MLH, PMS, MUTL"/>
    <property type="match status" value="1"/>
</dbReference>
<dbReference type="CDD" id="cd03484">
    <property type="entry name" value="MutL_Trans_hPMS_2_like"/>
    <property type="match status" value="1"/>
</dbReference>
<dbReference type="Pfam" id="PF13589">
    <property type="entry name" value="HATPase_c_3"/>
    <property type="match status" value="1"/>
</dbReference>
<sequence length="944" mass="104512">MQSEMGGEGDSPVIKAINKAVVHRISSGQVILDLSSAVKELVENSLDAGATSIEISLKEYGEEHFKVIDNGCGISPSNFQALALKHHTSKIADFSDLHTLTTFGFRGEALSSLCALGKLTVETRTKNEFVGTHLTFDHSGLVTNERKTARQVGTTVTVEKLFSTLPVRSKEFSRNIRREYGKLVSLLNAYAIIARGIRLLCTNSTSRSSKTVVLKTQGSSSIKDNIITVFGLNTFQCLEPLSLCISEGCTIEGFLSKPGCGSGRNLGDRQYFYVNGRPVDMPKVSKLVNELYRLSNAKQYPIAILNFIIPTTSYDVNVTPDKRKMFFSDEDSLLRSLRAAIEKIYSPHQCSYSTNKIKEPEKEADIIDSYVFHNDEEPLATPESSKGGGLVEIASCEELVVDDYTQKTPLVQSQDFHEKLGTVQGGRNSQPKEFTLNACEINKSDSLSAYQYKQSSSSAKSTAKIDGKSANHPRIMKSDKISHSNLVQSSLTSFVALSKRKHENRCSVLSEMPVLRNENISCQVRKISSEMHASVSRSHMCNVQGDNSPEASTETLEEYHVSANISSREEISLSGKYDMCDGGSSGNSGLQDNPLLAWANSEYSPDKDLEIKSAKLSGDPSELESQYNINDTLKPCSLMTTSSYLQFNISDLRRRRQQRLSRLCSNNSSDDGKRIARCYTAATLANSQPENDEGKACSLAAAIVELERFFRKEDFGRMEVVGQFNLGFIIGKLDDDLFIVDQHAADEKCNFEQLSQSTTLNLQPLLQPMRLELSPEEEVVASMHMEVIRGNGFVLMEDAHAPPGHRFLLKAVPFSKNITFGAEDVKDLICTLADSQEDCSIIGSYKMDTSDSICPSRVRAMLASRACRTSVMIGDPLTRKEMQRILHNLADLKSPWNCPHGRPTMRHLADLISIHNARLVFADYICFLSDNYILVSTVIRTSQV</sequence>
<dbReference type="SMART" id="SM01340">
    <property type="entry name" value="DNA_mis_repair"/>
    <property type="match status" value="1"/>
</dbReference>
<protein>
    <submittedName>
        <fullName evidence="6 7">DNA mismatch repair protein PMS1 isoform X1</fullName>
    </submittedName>
</protein>
<evidence type="ECO:0000313" key="8">
    <source>
        <dbReference type="RefSeq" id="XP_010914437.1"/>
    </source>
</evidence>
<dbReference type="OrthoDB" id="10254304at2759"/>
<accession>A0A6I9QS81</accession>
<dbReference type="InterPro" id="IPR042120">
    <property type="entry name" value="MutL_C_dimsub"/>
</dbReference>
<dbReference type="InterPro" id="IPR036890">
    <property type="entry name" value="HATPase_C_sf"/>
</dbReference>
<dbReference type="RefSeq" id="XP_010914437.1">
    <property type="nucleotide sequence ID" value="XM_010916135.3"/>
</dbReference>
<dbReference type="InterPro" id="IPR013507">
    <property type="entry name" value="DNA_mismatch_S5_2-like"/>
</dbReference>
<reference evidence="6 7" key="1">
    <citation type="submission" date="2025-04" db="UniProtKB">
        <authorList>
            <consortium name="RefSeq"/>
        </authorList>
    </citation>
    <scope>IDENTIFICATION</scope>
</reference>
<dbReference type="InterPro" id="IPR002099">
    <property type="entry name" value="MutL/Mlh/PMS"/>
</dbReference>
<evidence type="ECO:0000259" key="3">
    <source>
        <dbReference type="SMART" id="SM00853"/>
    </source>
</evidence>
<dbReference type="RefSeq" id="XP_010914436.1">
    <property type="nucleotide sequence ID" value="XM_010916134.3"/>
</dbReference>
<dbReference type="Pfam" id="PF08676">
    <property type="entry name" value="MutL_C"/>
    <property type="match status" value="1"/>
</dbReference>
<evidence type="ECO:0000256" key="2">
    <source>
        <dbReference type="ARBA" id="ARBA00022763"/>
    </source>
</evidence>
<keyword evidence="2" id="KW-0227">DNA damage</keyword>
<dbReference type="GO" id="GO:0006298">
    <property type="term" value="P:mismatch repair"/>
    <property type="evidence" value="ECO:0007669"/>
    <property type="project" value="InterPro"/>
</dbReference>
<dbReference type="SUPFAM" id="SSF55874">
    <property type="entry name" value="ATPase domain of HSP90 chaperone/DNA topoisomerase II/histidine kinase"/>
    <property type="match status" value="1"/>
</dbReference>
<gene>
    <name evidence="6 7 8 9" type="primary">LOC105039840</name>
</gene>
<evidence type="ECO:0000313" key="9">
    <source>
        <dbReference type="RefSeq" id="XP_019703894.1"/>
    </source>
</evidence>
<dbReference type="AlphaFoldDB" id="A0A6I9QS81"/>
<comment type="similarity">
    <text evidence="1">Belongs to the DNA mismatch repair MutL/HexB family.</text>
</comment>
<dbReference type="CDD" id="cd16926">
    <property type="entry name" value="HATPase_MutL-MLH-PMS-like"/>
    <property type="match status" value="1"/>
</dbReference>
<evidence type="ECO:0000259" key="4">
    <source>
        <dbReference type="SMART" id="SM01340"/>
    </source>
</evidence>
<dbReference type="Gene3D" id="3.30.565.10">
    <property type="entry name" value="Histidine kinase-like ATPase, C-terminal domain"/>
    <property type="match status" value="1"/>
</dbReference>
<evidence type="ECO:0000256" key="1">
    <source>
        <dbReference type="ARBA" id="ARBA00006082"/>
    </source>
</evidence>
<dbReference type="SMART" id="SM00853">
    <property type="entry name" value="MutL_C"/>
    <property type="match status" value="1"/>
</dbReference>
<dbReference type="FunFam" id="3.30.1370.100:FF:000001">
    <property type="entry name" value="Mismatch repair endonuclease pms1, putative"/>
    <property type="match status" value="1"/>
</dbReference>
<dbReference type="RefSeq" id="XP_019703894.1">
    <property type="nucleotide sequence ID" value="XM_019848335.2"/>
</dbReference>
<feature type="domain" description="DNA mismatch repair protein S5" evidence="4">
    <location>
        <begin position="226"/>
        <end position="346"/>
    </location>
</feature>
<evidence type="ECO:0000313" key="6">
    <source>
        <dbReference type="RefSeq" id="XP_010914435.1"/>
    </source>
</evidence>
<dbReference type="Gene3D" id="3.30.1540.20">
    <property type="entry name" value="MutL, C-terminal domain, dimerisation subdomain"/>
    <property type="match status" value="1"/>
</dbReference>
<dbReference type="InterPro" id="IPR014762">
    <property type="entry name" value="DNA_mismatch_repair_CS"/>
</dbReference>
<organism evidence="5 8">
    <name type="scientific">Elaeis guineensis var. tenera</name>
    <name type="common">Oil palm</name>
    <dbReference type="NCBI Taxonomy" id="51953"/>
    <lineage>
        <taxon>Eukaryota</taxon>
        <taxon>Viridiplantae</taxon>
        <taxon>Streptophyta</taxon>
        <taxon>Embryophyta</taxon>
        <taxon>Tracheophyta</taxon>
        <taxon>Spermatophyta</taxon>
        <taxon>Magnoliopsida</taxon>
        <taxon>Liliopsida</taxon>
        <taxon>Arecaceae</taxon>
        <taxon>Arecoideae</taxon>
        <taxon>Cocoseae</taxon>
        <taxon>Elaeidinae</taxon>
        <taxon>Elaeis</taxon>
    </lineage>
</organism>
<dbReference type="GO" id="GO:0030983">
    <property type="term" value="F:mismatched DNA binding"/>
    <property type="evidence" value="ECO:0007669"/>
    <property type="project" value="InterPro"/>
</dbReference>
<feature type="domain" description="MutL C-terminal dimerisation" evidence="3">
    <location>
        <begin position="720"/>
        <end position="877"/>
    </location>
</feature>
<evidence type="ECO:0000313" key="7">
    <source>
        <dbReference type="RefSeq" id="XP_010914436.1"/>
    </source>
</evidence>
<dbReference type="FunFam" id="3.30.565.10:FF:000014">
    <property type="entry name" value="Mismatch repair endonuclease pms1, putative"/>
    <property type="match status" value="1"/>
</dbReference>
<dbReference type="GO" id="GO:0005524">
    <property type="term" value="F:ATP binding"/>
    <property type="evidence" value="ECO:0007669"/>
    <property type="project" value="InterPro"/>
</dbReference>
<dbReference type="PANTHER" id="PTHR10073:SF52">
    <property type="entry name" value="MISMATCH REPAIR ENDONUCLEASE PMS2"/>
    <property type="match status" value="1"/>
</dbReference>
<dbReference type="SUPFAM" id="SSF54211">
    <property type="entry name" value="Ribosomal protein S5 domain 2-like"/>
    <property type="match status" value="1"/>
</dbReference>
<dbReference type="GO" id="GO:0140664">
    <property type="term" value="F:ATP-dependent DNA damage sensor activity"/>
    <property type="evidence" value="ECO:0007669"/>
    <property type="project" value="InterPro"/>
</dbReference>
<dbReference type="InterPro" id="IPR037198">
    <property type="entry name" value="MutL_C_sf"/>
</dbReference>
<dbReference type="RefSeq" id="XP_010914435.1">
    <property type="nucleotide sequence ID" value="XM_010916133.3"/>
</dbReference>